<dbReference type="eggNOG" id="KOG1187">
    <property type="taxonomic scope" value="Eukaryota"/>
</dbReference>
<dbReference type="Pfam" id="PF07714">
    <property type="entry name" value="PK_Tyr_Ser-Thr"/>
    <property type="match status" value="1"/>
</dbReference>
<dbReference type="PANTHER" id="PTHR27003:SF303">
    <property type="entry name" value="TYROSINE KINASE FAMILY PROTEIN"/>
    <property type="match status" value="1"/>
</dbReference>
<gene>
    <name evidence="2" type="ORF">PHAVU_008G027200g</name>
</gene>
<dbReference type="GO" id="GO:0005886">
    <property type="term" value="C:plasma membrane"/>
    <property type="evidence" value="ECO:0007669"/>
    <property type="project" value="TreeGrafter"/>
</dbReference>
<dbReference type="OrthoDB" id="1658195at2759"/>
<proteinExistence type="predicted"/>
<dbReference type="OMA" id="TIVNEYH"/>
<dbReference type="SMR" id="V7B1F4"/>
<dbReference type="Gramene" id="ESW11405">
    <property type="protein sequence ID" value="ESW11405"/>
    <property type="gene ID" value="PHAVU_008G027200g"/>
</dbReference>
<sequence>MFLKCFGESSSSGRQYPTVIEELCTHFSLDDLRKSTTNFDDKRVIRSEGCGIVYKGCLQYNDGSDYAVEVKRFNVLNSKEFKKQVELLCQLHHPNCMSIVGFSNHKKWSFVVYEYMSNESLDHHLSGKVREALSWKKRVEICIGAARGLHYLHAGLKRTIIHRHIHPSNILLDDNMHPKVSGFDYSILGAHFKEKPKPIKSNIIGFLEYLPTEAFTEGTFTDRSDVYSFGMVLLEVVGARRFFKPIYFEVAGEPLEKNCVEENIDPKIKGKIAPECWKVFIDITLRCLQSEPDERPTMGEVEVELELALLLQEQADVTNINSDYTLLSKTTIIPKSDWRFEYVID</sequence>
<keyword evidence="3" id="KW-1185">Reference proteome</keyword>
<dbReference type="Proteomes" id="UP000000226">
    <property type="component" value="Chromosome 8"/>
</dbReference>
<evidence type="ECO:0000313" key="3">
    <source>
        <dbReference type="Proteomes" id="UP000000226"/>
    </source>
</evidence>
<evidence type="ECO:0000259" key="1">
    <source>
        <dbReference type="PROSITE" id="PS50011"/>
    </source>
</evidence>
<dbReference type="Gene3D" id="1.10.510.10">
    <property type="entry name" value="Transferase(Phosphotransferase) domain 1"/>
    <property type="match status" value="1"/>
</dbReference>
<dbReference type="GO" id="GO:0005524">
    <property type="term" value="F:ATP binding"/>
    <property type="evidence" value="ECO:0007669"/>
    <property type="project" value="InterPro"/>
</dbReference>
<protein>
    <recommendedName>
        <fullName evidence="1">Protein kinase domain-containing protein</fullName>
    </recommendedName>
</protein>
<organism evidence="2 3">
    <name type="scientific">Phaseolus vulgaris</name>
    <name type="common">Kidney bean</name>
    <name type="synonym">French bean</name>
    <dbReference type="NCBI Taxonomy" id="3885"/>
    <lineage>
        <taxon>Eukaryota</taxon>
        <taxon>Viridiplantae</taxon>
        <taxon>Streptophyta</taxon>
        <taxon>Embryophyta</taxon>
        <taxon>Tracheophyta</taxon>
        <taxon>Spermatophyta</taxon>
        <taxon>Magnoliopsida</taxon>
        <taxon>eudicotyledons</taxon>
        <taxon>Gunneridae</taxon>
        <taxon>Pentapetalae</taxon>
        <taxon>rosids</taxon>
        <taxon>fabids</taxon>
        <taxon>Fabales</taxon>
        <taxon>Fabaceae</taxon>
        <taxon>Papilionoideae</taxon>
        <taxon>50 kb inversion clade</taxon>
        <taxon>NPAAA clade</taxon>
        <taxon>indigoferoid/millettioid clade</taxon>
        <taxon>Phaseoleae</taxon>
        <taxon>Phaseolus</taxon>
    </lineage>
</organism>
<dbReference type="Gene3D" id="3.30.200.20">
    <property type="entry name" value="Phosphorylase Kinase, domain 1"/>
    <property type="match status" value="1"/>
</dbReference>
<dbReference type="SUPFAM" id="SSF56112">
    <property type="entry name" value="Protein kinase-like (PK-like)"/>
    <property type="match status" value="1"/>
</dbReference>
<dbReference type="InterPro" id="IPR000719">
    <property type="entry name" value="Prot_kinase_dom"/>
</dbReference>
<dbReference type="PANTHER" id="PTHR27003">
    <property type="entry name" value="OS07G0166700 PROTEIN"/>
    <property type="match status" value="1"/>
</dbReference>
<dbReference type="FunFam" id="3.30.200.20:FF:000742">
    <property type="entry name" value="Receptor-like protein kinase ANXUR2"/>
    <property type="match status" value="1"/>
</dbReference>
<dbReference type="GO" id="GO:0009506">
    <property type="term" value="C:plasmodesma"/>
    <property type="evidence" value="ECO:0007669"/>
    <property type="project" value="TreeGrafter"/>
</dbReference>
<dbReference type="InterPro" id="IPR045272">
    <property type="entry name" value="ANXUR1/2-like"/>
</dbReference>
<dbReference type="GO" id="GO:0004714">
    <property type="term" value="F:transmembrane receptor protein tyrosine kinase activity"/>
    <property type="evidence" value="ECO:0007669"/>
    <property type="project" value="InterPro"/>
</dbReference>
<dbReference type="AlphaFoldDB" id="V7B1F4"/>
<dbReference type="InterPro" id="IPR011009">
    <property type="entry name" value="Kinase-like_dom_sf"/>
</dbReference>
<name>V7B1F4_PHAVU</name>
<dbReference type="InterPro" id="IPR001245">
    <property type="entry name" value="Ser-Thr/Tyr_kinase_cat_dom"/>
</dbReference>
<evidence type="ECO:0000313" key="2">
    <source>
        <dbReference type="EMBL" id="ESW11405.1"/>
    </source>
</evidence>
<dbReference type="EMBL" id="CM002295">
    <property type="protein sequence ID" value="ESW11405.1"/>
    <property type="molecule type" value="Genomic_DNA"/>
</dbReference>
<accession>V7B1F4</accession>
<feature type="domain" description="Protein kinase" evidence="1">
    <location>
        <begin position="39"/>
        <end position="310"/>
    </location>
</feature>
<dbReference type="FunFam" id="1.10.510.10:FF:000920">
    <property type="entry name" value="Receptor-like protein kinase ANXUR2"/>
    <property type="match status" value="1"/>
</dbReference>
<dbReference type="PROSITE" id="PS50011">
    <property type="entry name" value="PROTEIN_KINASE_DOM"/>
    <property type="match status" value="1"/>
</dbReference>
<reference evidence="3" key="1">
    <citation type="journal article" date="2014" name="Nat. Genet.">
        <title>A reference genome for common bean and genome-wide analysis of dual domestications.</title>
        <authorList>
            <person name="Schmutz J."/>
            <person name="McClean P.E."/>
            <person name="Mamidi S."/>
            <person name="Wu G.A."/>
            <person name="Cannon S.B."/>
            <person name="Grimwood J."/>
            <person name="Jenkins J."/>
            <person name="Shu S."/>
            <person name="Song Q."/>
            <person name="Chavarro C."/>
            <person name="Torres-Torres M."/>
            <person name="Geffroy V."/>
            <person name="Moghaddam S.M."/>
            <person name="Gao D."/>
            <person name="Abernathy B."/>
            <person name="Barry K."/>
            <person name="Blair M."/>
            <person name="Brick M.A."/>
            <person name="Chovatia M."/>
            <person name="Gepts P."/>
            <person name="Goodstein D.M."/>
            <person name="Gonzales M."/>
            <person name="Hellsten U."/>
            <person name="Hyten D.L."/>
            <person name="Jia G."/>
            <person name="Kelly J.D."/>
            <person name="Kudrna D."/>
            <person name="Lee R."/>
            <person name="Richard M.M."/>
            <person name="Miklas P.N."/>
            <person name="Osorno J.M."/>
            <person name="Rodrigues J."/>
            <person name="Thareau V."/>
            <person name="Urrea C.A."/>
            <person name="Wang M."/>
            <person name="Yu Y."/>
            <person name="Zhang M."/>
            <person name="Wing R.A."/>
            <person name="Cregan P.B."/>
            <person name="Rokhsar D.S."/>
            <person name="Jackson S.A."/>
        </authorList>
    </citation>
    <scope>NUCLEOTIDE SEQUENCE [LARGE SCALE GENOMIC DNA]</scope>
    <source>
        <strain evidence="3">cv. G19833</strain>
    </source>
</reference>